<dbReference type="PANTHER" id="PTHR32039:SF7">
    <property type="entry name" value="COMPETENCE PROTEIN COMM"/>
    <property type="match status" value="1"/>
</dbReference>
<dbReference type="InterPro" id="IPR000523">
    <property type="entry name" value="Mg_chelatse_chII-like_cat_dom"/>
</dbReference>
<dbReference type="InterPro" id="IPR004482">
    <property type="entry name" value="Mg_chelat-rel"/>
</dbReference>
<comment type="caution">
    <text evidence="3">The sequence shown here is derived from an EMBL/GenBank/DDBJ whole genome shotgun (WGS) entry which is preliminary data.</text>
</comment>
<dbReference type="InterPro" id="IPR027417">
    <property type="entry name" value="P-loop_NTPase"/>
</dbReference>
<proteinExistence type="inferred from homology"/>
<evidence type="ECO:0000256" key="1">
    <source>
        <dbReference type="ARBA" id="ARBA00006354"/>
    </source>
</evidence>
<dbReference type="InterPro" id="IPR020568">
    <property type="entry name" value="Ribosomal_Su5_D2-typ_SF"/>
</dbReference>
<dbReference type="Gene3D" id="3.30.230.10">
    <property type="match status" value="1"/>
</dbReference>
<dbReference type="NCBIfam" id="TIGR00368">
    <property type="entry name" value="YifB family Mg chelatase-like AAA ATPase"/>
    <property type="match status" value="1"/>
</dbReference>
<dbReference type="Gene3D" id="3.40.50.300">
    <property type="entry name" value="P-loop containing nucleotide triphosphate hydrolases"/>
    <property type="match status" value="1"/>
</dbReference>
<comment type="similarity">
    <text evidence="1">Belongs to the Mg-chelatase subunits D/I family. ComM subfamily.</text>
</comment>
<evidence type="ECO:0000313" key="4">
    <source>
        <dbReference type="Proteomes" id="UP001418444"/>
    </source>
</evidence>
<dbReference type="SUPFAM" id="SSF54211">
    <property type="entry name" value="Ribosomal protein S5 domain 2-like"/>
    <property type="match status" value="1"/>
</dbReference>
<feature type="domain" description="AAA+ ATPase" evidence="2">
    <location>
        <begin position="211"/>
        <end position="393"/>
    </location>
</feature>
<evidence type="ECO:0000313" key="3">
    <source>
        <dbReference type="EMBL" id="GAA3959360.1"/>
    </source>
</evidence>
<dbReference type="SMART" id="SM00382">
    <property type="entry name" value="AAA"/>
    <property type="match status" value="1"/>
</dbReference>
<name>A0ABP7P6F4_9ACTN</name>
<dbReference type="Proteomes" id="UP001418444">
    <property type="component" value="Unassembled WGS sequence"/>
</dbReference>
<evidence type="ECO:0000259" key="2">
    <source>
        <dbReference type="SMART" id="SM00382"/>
    </source>
</evidence>
<sequence length="503" mass="53100">MHIVGNVHSMGLGGFVATPIEIQGNIGQGLPGFTISGSVDSSLREAKDRVRAAIVNSGFKFPDMKVTVALAPAEVRKEGSGFDLGMALSVLIAAEQAEGERVAGTVFLGELALDGRVRPVRGVLPLLLAARDAGFVRAVVPAANAREAALVDGLEIGAAQSLGQVVAWLAGSTVLDGPPEGDGGRPPPIPDMADVVGQAQARHALEVAAAGGHHVLMTGPPGIGKTMLASRLPGILPPLQPGESLEVTAIHSVAGTLPAHHPLITVPPFIAPHHSVSMTALLGGGTGMARPGAVSRAHRGVLFLDECAELGPKVLDGLRQPLEDGRVTILRRDGGATYPARFLLLMAANPCPCAPANDVDCVCSSVVRRRYLGKLSGPLMDRIDIRVQMEPPGSTMLLSAQGESTARIADRVDRARCRARERWRAQGWLTNSEVPGSALRQDFPLHREALAPIERCLRDGRVTARGADRALRLAWTICDLRDGDRPGPDDVAQALMYRDREFR</sequence>
<dbReference type="EMBL" id="BAAAZW010000005">
    <property type="protein sequence ID" value="GAA3959360.1"/>
    <property type="molecule type" value="Genomic_DNA"/>
</dbReference>
<dbReference type="PANTHER" id="PTHR32039">
    <property type="entry name" value="MAGNESIUM-CHELATASE SUBUNIT CHLI"/>
    <property type="match status" value="1"/>
</dbReference>
<dbReference type="InterPro" id="IPR025158">
    <property type="entry name" value="Mg_chelat-rel_C"/>
</dbReference>
<dbReference type="CDD" id="cd00009">
    <property type="entry name" value="AAA"/>
    <property type="match status" value="1"/>
</dbReference>
<dbReference type="InterPro" id="IPR003593">
    <property type="entry name" value="AAA+_ATPase"/>
</dbReference>
<gene>
    <name evidence="3" type="ORF">GCM10022231_18880</name>
</gene>
<dbReference type="InterPro" id="IPR014721">
    <property type="entry name" value="Ribsml_uS5_D2-typ_fold_subgr"/>
</dbReference>
<keyword evidence="4" id="KW-1185">Reference proteome</keyword>
<protein>
    <submittedName>
        <fullName evidence="3">YifB family Mg chelatase-like AAA ATPase</fullName>
    </submittedName>
</protein>
<organism evidence="3 4">
    <name type="scientific">Gordonia caeni</name>
    <dbReference type="NCBI Taxonomy" id="1007097"/>
    <lineage>
        <taxon>Bacteria</taxon>
        <taxon>Bacillati</taxon>
        <taxon>Actinomycetota</taxon>
        <taxon>Actinomycetes</taxon>
        <taxon>Mycobacteriales</taxon>
        <taxon>Gordoniaceae</taxon>
        <taxon>Gordonia</taxon>
    </lineage>
</organism>
<dbReference type="SUPFAM" id="SSF52540">
    <property type="entry name" value="P-loop containing nucleoside triphosphate hydrolases"/>
    <property type="match status" value="1"/>
</dbReference>
<dbReference type="Pfam" id="PF13541">
    <property type="entry name" value="ChlI"/>
    <property type="match status" value="1"/>
</dbReference>
<accession>A0ABP7P6F4</accession>
<dbReference type="InterPro" id="IPR045006">
    <property type="entry name" value="CHLI-like"/>
</dbReference>
<dbReference type="Pfam" id="PF01078">
    <property type="entry name" value="Mg_chelatase"/>
    <property type="match status" value="1"/>
</dbReference>
<dbReference type="Pfam" id="PF13335">
    <property type="entry name" value="Mg_chelatase_C"/>
    <property type="match status" value="1"/>
</dbReference>
<reference evidence="4" key="1">
    <citation type="journal article" date="2019" name="Int. J. Syst. Evol. Microbiol.">
        <title>The Global Catalogue of Microorganisms (GCM) 10K type strain sequencing project: providing services to taxonomists for standard genome sequencing and annotation.</title>
        <authorList>
            <consortium name="The Broad Institute Genomics Platform"/>
            <consortium name="The Broad Institute Genome Sequencing Center for Infectious Disease"/>
            <person name="Wu L."/>
            <person name="Ma J."/>
        </authorList>
    </citation>
    <scope>NUCLEOTIDE SEQUENCE [LARGE SCALE GENOMIC DNA]</scope>
    <source>
        <strain evidence="4">JCM 16923</strain>
    </source>
</reference>